<keyword evidence="11" id="KW-0379">Hydroxylation</keyword>
<keyword evidence="5" id="KW-0677">Repeat</keyword>
<dbReference type="Gene3D" id="3.40.50.410">
    <property type="entry name" value="von Willebrand factor, type A domain"/>
    <property type="match status" value="2"/>
</dbReference>
<dbReference type="InterPro" id="IPR003961">
    <property type="entry name" value="FN3_dom"/>
</dbReference>
<evidence type="ECO:0000313" key="17">
    <source>
        <dbReference type="Proteomes" id="UP000472265"/>
    </source>
</evidence>
<dbReference type="PANTHER" id="PTHR24020">
    <property type="entry name" value="COLLAGEN ALPHA"/>
    <property type="match status" value="1"/>
</dbReference>
<dbReference type="Proteomes" id="UP000472265">
    <property type="component" value="Chromosome 16"/>
</dbReference>
<dbReference type="PROSITE" id="PS50234">
    <property type="entry name" value="VWFA"/>
    <property type="match status" value="2"/>
</dbReference>
<dbReference type="InterPro" id="IPR050525">
    <property type="entry name" value="ECM_Assembly_Org"/>
</dbReference>
<evidence type="ECO:0000256" key="2">
    <source>
        <dbReference type="ARBA" id="ARBA00022525"/>
    </source>
</evidence>
<keyword evidence="9" id="KW-1015">Disulfide bond</keyword>
<evidence type="ECO:0000256" key="7">
    <source>
        <dbReference type="ARBA" id="ARBA00022974"/>
    </source>
</evidence>
<dbReference type="FunFam" id="2.60.120.200:FF:000008">
    <property type="entry name" value="Collagen type XII alpha 1 chain"/>
    <property type="match status" value="1"/>
</dbReference>
<dbReference type="GeneTree" id="ENSGT00940000154923"/>
<comment type="similarity">
    <text evidence="12">Belongs to the fibril-associated collagens with interrupted helices (FACIT) family.</text>
</comment>
<feature type="domain" description="Fibronectin type-III" evidence="15">
    <location>
        <begin position="450"/>
        <end position="542"/>
    </location>
</feature>
<evidence type="ECO:0000256" key="13">
    <source>
        <dbReference type="SAM" id="MobiDB-lite"/>
    </source>
</evidence>
<evidence type="ECO:0000256" key="6">
    <source>
        <dbReference type="ARBA" id="ARBA00022889"/>
    </source>
</evidence>
<keyword evidence="3" id="KW-0272">Extracellular matrix</keyword>
<keyword evidence="10" id="KW-0325">Glycoprotein</keyword>
<feature type="domain" description="Fibronectin type-III" evidence="15">
    <location>
        <begin position="231"/>
        <end position="320"/>
    </location>
</feature>
<feature type="domain" description="VWFA" evidence="14">
    <location>
        <begin position="37"/>
        <end position="209"/>
    </location>
</feature>
<dbReference type="InterPro" id="IPR013783">
    <property type="entry name" value="Ig-like_fold"/>
</dbReference>
<dbReference type="FunFam" id="2.60.40.10:FF:000234">
    <property type="entry name" value="Collagen, type XII, alpha 1"/>
    <property type="match status" value="1"/>
</dbReference>
<keyword evidence="7" id="KW-0654">Proteoglycan</keyword>
<feature type="domain" description="Fibronectin type-III" evidence="15">
    <location>
        <begin position="543"/>
        <end position="628"/>
    </location>
</feature>
<dbReference type="GO" id="GO:0005615">
    <property type="term" value="C:extracellular space"/>
    <property type="evidence" value="ECO:0007669"/>
    <property type="project" value="TreeGrafter"/>
</dbReference>
<dbReference type="Pfam" id="PF00092">
    <property type="entry name" value="VWA"/>
    <property type="match status" value="2"/>
</dbReference>
<dbReference type="GO" id="GO:0035987">
    <property type="term" value="P:endodermal cell differentiation"/>
    <property type="evidence" value="ECO:0007669"/>
    <property type="project" value="TreeGrafter"/>
</dbReference>
<dbReference type="GO" id="GO:0005581">
    <property type="term" value="C:collagen trimer"/>
    <property type="evidence" value="ECO:0007669"/>
    <property type="project" value="UniProtKB-KW"/>
</dbReference>
<dbReference type="GO" id="GO:0007155">
    <property type="term" value="P:cell adhesion"/>
    <property type="evidence" value="ECO:0007669"/>
    <property type="project" value="UniProtKB-KW"/>
</dbReference>
<evidence type="ECO:0000256" key="3">
    <source>
        <dbReference type="ARBA" id="ARBA00022530"/>
    </source>
</evidence>
<keyword evidence="8" id="KW-0176">Collagen</keyword>
<evidence type="ECO:0000259" key="15">
    <source>
        <dbReference type="PROSITE" id="PS50853"/>
    </source>
</evidence>
<dbReference type="CDD" id="cd00063">
    <property type="entry name" value="FN3"/>
    <property type="match status" value="3"/>
</dbReference>
<dbReference type="Pfam" id="PF01391">
    <property type="entry name" value="Collagen"/>
    <property type="match status" value="1"/>
</dbReference>
<dbReference type="FunFam" id="3.40.50.410:FF:000001">
    <property type="entry name" value="Collagen, type XII, alpha 1"/>
    <property type="match status" value="2"/>
</dbReference>
<dbReference type="InterPro" id="IPR002035">
    <property type="entry name" value="VWF_A"/>
</dbReference>
<dbReference type="PROSITE" id="PS50853">
    <property type="entry name" value="FN3"/>
    <property type="match status" value="3"/>
</dbReference>
<feature type="compositionally biased region" description="Pro residues" evidence="13">
    <location>
        <begin position="1300"/>
        <end position="1309"/>
    </location>
</feature>
<dbReference type="InterPro" id="IPR013320">
    <property type="entry name" value="ConA-like_dom_sf"/>
</dbReference>
<accession>A0A671YAW7</accession>
<dbReference type="SUPFAM" id="SSF49265">
    <property type="entry name" value="Fibronectin type III"/>
    <property type="match status" value="4"/>
</dbReference>
<dbReference type="PRINTS" id="PR00453">
    <property type="entry name" value="VWFADOMAIN"/>
</dbReference>
<keyword evidence="17" id="KW-1185">Reference proteome</keyword>
<dbReference type="Pfam" id="PF00041">
    <property type="entry name" value="fn3"/>
    <property type="match status" value="3"/>
</dbReference>
<comment type="subcellular location">
    <subcellularLocation>
        <location evidence="1">Secreted</location>
        <location evidence="1">Extracellular space</location>
        <location evidence="1">Extracellular matrix</location>
    </subcellularLocation>
</comment>
<dbReference type="FunFam" id="2.60.40.10:FF:000018">
    <property type="entry name" value="collagen alpha-1(XII) chain isoform X1"/>
    <property type="match status" value="1"/>
</dbReference>
<dbReference type="FunFam" id="2.60.40.10:FF:000121">
    <property type="entry name" value="Collagen type XII alpha 1 chain"/>
    <property type="match status" value="1"/>
</dbReference>
<dbReference type="SUPFAM" id="SSF49899">
    <property type="entry name" value="Concanavalin A-like lectins/glucanases"/>
    <property type="match status" value="1"/>
</dbReference>
<dbReference type="SMART" id="SM00060">
    <property type="entry name" value="FN3"/>
    <property type="match status" value="4"/>
</dbReference>
<evidence type="ECO:0000256" key="12">
    <source>
        <dbReference type="ARBA" id="ARBA00049648"/>
    </source>
</evidence>
<reference evidence="16" key="2">
    <citation type="submission" date="2025-08" db="UniProtKB">
        <authorList>
            <consortium name="Ensembl"/>
        </authorList>
    </citation>
    <scope>IDENTIFICATION</scope>
</reference>
<dbReference type="InterPro" id="IPR036116">
    <property type="entry name" value="FN3_sf"/>
</dbReference>
<evidence type="ECO:0000256" key="4">
    <source>
        <dbReference type="ARBA" id="ARBA00022729"/>
    </source>
</evidence>
<dbReference type="GO" id="GO:0005614">
    <property type="term" value="C:interstitial matrix"/>
    <property type="evidence" value="ECO:0007669"/>
    <property type="project" value="UniProtKB-ARBA"/>
</dbReference>
<evidence type="ECO:0000256" key="10">
    <source>
        <dbReference type="ARBA" id="ARBA00023180"/>
    </source>
</evidence>
<reference evidence="16" key="1">
    <citation type="submission" date="2021-04" db="EMBL/GenBank/DDBJ databases">
        <authorList>
            <consortium name="Wellcome Sanger Institute Data Sharing"/>
        </authorList>
    </citation>
    <scope>NUCLEOTIDE SEQUENCE [LARGE SCALE GENOMIC DNA]</scope>
</reference>
<dbReference type="FunFam" id="2.60.40.10:FF:000489">
    <property type="entry name" value="collagen alpha-1(XII) chain isoform X1"/>
    <property type="match status" value="1"/>
</dbReference>
<sequence>PICKSSVLPVFSLQTVAVSATSAFFQHVTCRTKAQADIVLLVDGSWSIGRLNFKTIRAFIARMVGVFDIGPERVQIGLAQYSGDPKTEWHLDAHRTRESLLEAVANLPYKGGNTLTGLALNYLLQNNFKENVGMRPKSRKIGVLITDGKSQDDVIVNSQNLRDQGIELYAIGVKNADENELRSIATDPDSIHMYNVADFSFLLDIVDNLTENLCNSVKGTGVGTLYGAPDPPTNLITSEVTHRSFRATWTAPDGPVEKYRVEYMTLSGRPQQVFVDGTETSTVLQGLNPLTEYMVKVYSVVGEESSEPLEGSETTRMSPLSSASSLTFCYFFGLGPLQIRVGGDTTDVQLVKLLPNTAYTLSLFALHGESASEPLTKQGVTHVVPAPKNLRFSEVTQTSFRATWEHGAPDVALYRIGWTKKGENNFQYVRENQLSMTFTFLVIHEVERSPVRNIQVFNPTTNTLNVRWEAATGEVQQYRVVYSPVTGARPSESVLVPGTTTTALLQQLVPNTDYNVGVVALYSDGEGPAISDAGKTLGMLGPRNLRVSDEWYTRFRVSWDPAPSRVNGYKLIYQPEGMDPTEVLVGDVTSHQLHNLKPGTTYDLQVLAMYNTGVSAPLDGQGTTLYLNVTDLNTYNVGYDKFCIRWAPHRAATSYRLKSGAQEITVRGSESNYCFDGLTPDTLYNATVFAQTPNLEGPGVSVKERTLVKPTEVPTEPPTPPAPATVPPALDVCKGAKADLVFLIDGSWSIGDESFNKVIQFVRSMTGAFEVISPKGMQVSFVQFSDDAKTEFKLNTYHDKGIVISALQTVRYRGGNTKTGVAMKHVYEKVFTSDSGMRRNVPKVLVVVTDGRSQDDVKKSAEKLQHSGYSVFVVGVADVDMTELRLIGSKPSERHVFVVDDYDAFAKIQDNLITFICETATSTCPLIYINGFTTPGFRMLEAFNITDRTFAGMNGVSMEPGSFNSYIAYRLHKDSFINQPTKEIHPDGLPPSYTIILLFRLLPDTPSEPFDIWQIADKNNNPEVGVTVNPSSKTITFYNKDTRGEIQRATFNEEQVKRVFHGSFHKLHITISPEKVKLNVDCQEVAEKPIKEANNITLDGYEVLGKMVKSGGGRRQSATFQLQMFDIICSLSWISRDRCCDLPSTRDEAKCPSLPHSCTCTQDSIGPQGPPGPSVKTPSILPFNGKMFLLKHGPMGPRGDPGLPGSMGPPGPQGPNGLSLPGEPGSPGNPGVPGITGKPGKPGDTGSPGAVGLKGEKGERGDFASQNMMRSIARQVCEQLMSRIDMMLNQIPSGYRSNSPGPPGPPGPPGNQGSRGEPGQPGRTGFPGTPGQPGNQGERGLPGEKGERGSPGNGIRGQRGPSGPQGNIFMGDTAHIFT</sequence>
<keyword evidence="6" id="KW-0130">Cell adhesion</keyword>
<dbReference type="Gene3D" id="2.60.40.10">
    <property type="entry name" value="Immunoglobulins"/>
    <property type="match status" value="6"/>
</dbReference>
<dbReference type="SMART" id="SM00327">
    <property type="entry name" value="VWA"/>
    <property type="match status" value="2"/>
</dbReference>
<dbReference type="PANTHER" id="PTHR24020:SF17">
    <property type="entry name" value="COLLAGEN ALPHA-1(XII) CHAIN"/>
    <property type="match status" value="1"/>
</dbReference>
<evidence type="ECO:0000256" key="11">
    <source>
        <dbReference type="ARBA" id="ARBA00023278"/>
    </source>
</evidence>
<name>A0A671YAW7_SPAAU</name>
<feature type="domain" description="VWFA" evidence="14">
    <location>
        <begin position="739"/>
        <end position="912"/>
    </location>
</feature>
<keyword evidence="4" id="KW-0732">Signal</keyword>
<dbReference type="InterPro" id="IPR036465">
    <property type="entry name" value="vWFA_dom_sf"/>
</dbReference>
<dbReference type="InterPro" id="IPR048287">
    <property type="entry name" value="TSPN-like_N"/>
</dbReference>
<feature type="region of interest" description="Disordered" evidence="13">
    <location>
        <begin position="1190"/>
        <end position="1265"/>
    </location>
</feature>
<protein>
    <submittedName>
        <fullName evidence="16">Collagen type XII alpha 1 chain</fullName>
    </submittedName>
</protein>
<evidence type="ECO:0000313" key="16">
    <source>
        <dbReference type="Ensembl" id="ENSSAUP00010060141.1"/>
    </source>
</evidence>
<dbReference type="InterPro" id="IPR008160">
    <property type="entry name" value="Collagen"/>
</dbReference>
<keyword evidence="2" id="KW-0964">Secreted</keyword>
<dbReference type="SMART" id="SM00210">
    <property type="entry name" value="TSPN"/>
    <property type="match status" value="1"/>
</dbReference>
<reference evidence="16" key="3">
    <citation type="submission" date="2025-09" db="UniProtKB">
        <authorList>
            <consortium name="Ensembl"/>
        </authorList>
    </citation>
    <scope>IDENTIFICATION</scope>
</reference>
<evidence type="ECO:0000256" key="8">
    <source>
        <dbReference type="ARBA" id="ARBA00023119"/>
    </source>
</evidence>
<evidence type="ECO:0000259" key="14">
    <source>
        <dbReference type="PROSITE" id="PS50234"/>
    </source>
</evidence>
<dbReference type="SUPFAM" id="SSF53300">
    <property type="entry name" value="vWA-like"/>
    <property type="match status" value="2"/>
</dbReference>
<organism evidence="16 17">
    <name type="scientific">Sparus aurata</name>
    <name type="common">Gilthead sea bream</name>
    <dbReference type="NCBI Taxonomy" id="8175"/>
    <lineage>
        <taxon>Eukaryota</taxon>
        <taxon>Metazoa</taxon>
        <taxon>Chordata</taxon>
        <taxon>Craniata</taxon>
        <taxon>Vertebrata</taxon>
        <taxon>Euteleostomi</taxon>
        <taxon>Actinopterygii</taxon>
        <taxon>Neopterygii</taxon>
        <taxon>Teleostei</taxon>
        <taxon>Neoteleostei</taxon>
        <taxon>Acanthomorphata</taxon>
        <taxon>Eupercaria</taxon>
        <taxon>Spariformes</taxon>
        <taxon>Sparidae</taxon>
        <taxon>Sparus</taxon>
    </lineage>
</organism>
<proteinExistence type="inferred from homology"/>
<feature type="region of interest" description="Disordered" evidence="13">
    <location>
        <begin position="1291"/>
        <end position="1378"/>
    </location>
</feature>
<dbReference type="Ensembl" id="ENSSAUT00010063076.1">
    <property type="protein sequence ID" value="ENSSAUP00010060141.1"/>
    <property type="gene ID" value="ENSSAUG00010021911.1"/>
</dbReference>
<gene>
    <name evidence="16" type="primary">COL12A1</name>
    <name evidence="16" type="synonym">col12a1a</name>
</gene>
<dbReference type="CDD" id="cd01482">
    <property type="entry name" value="vWA_collagen_alphaI-XII-like"/>
    <property type="match status" value="2"/>
</dbReference>
<evidence type="ECO:0000256" key="9">
    <source>
        <dbReference type="ARBA" id="ARBA00023157"/>
    </source>
</evidence>
<evidence type="ECO:0000256" key="5">
    <source>
        <dbReference type="ARBA" id="ARBA00022737"/>
    </source>
</evidence>
<dbReference type="Gene3D" id="2.60.120.200">
    <property type="match status" value="1"/>
</dbReference>
<evidence type="ECO:0000256" key="1">
    <source>
        <dbReference type="ARBA" id="ARBA00004498"/>
    </source>
</evidence>